<reference evidence="1 2" key="1">
    <citation type="submission" date="2019-11" db="EMBL/GenBank/DDBJ databases">
        <title>Comparative genomics of hydrocarbon-degrading Desulfosarcina strains.</title>
        <authorList>
            <person name="Watanabe M."/>
            <person name="Kojima H."/>
            <person name="Fukui M."/>
        </authorList>
    </citation>
    <scope>NUCLEOTIDE SEQUENCE [LARGE SCALE GENOMIC DNA]</scope>
    <source>
        <strain evidence="2">oXyS1</strain>
    </source>
</reference>
<dbReference type="SUPFAM" id="SSF56784">
    <property type="entry name" value="HAD-like"/>
    <property type="match status" value="1"/>
</dbReference>
<dbReference type="Pfam" id="PF13419">
    <property type="entry name" value="HAD_2"/>
    <property type="match status" value="1"/>
</dbReference>
<protein>
    <recommendedName>
        <fullName evidence="3">Phosphoglycolate phosphatase</fullName>
    </recommendedName>
</protein>
<dbReference type="InterPro" id="IPR041492">
    <property type="entry name" value="HAD_2"/>
</dbReference>
<accession>A0A5K8AJN5</accession>
<dbReference type="Proteomes" id="UP000422108">
    <property type="component" value="Chromosome"/>
</dbReference>
<dbReference type="InterPro" id="IPR023214">
    <property type="entry name" value="HAD_sf"/>
</dbReference>
<dbReference type="GO" id="GO:0004713">
    <property type="term" value="F:protein tyrosine kinase activity"/>
    <property type="evidence" value="ECO:0007669"/>
    <property type="project" value="TreeGrafter"/>
</dbReference>
<proteinExistence type="predicted"/>
<dbReference type="PANTHER" id="PTHR43434">
    <property type="entry name" value="PHOSPHOGLYCOLATE PHOSPHATASE"/>
    <property type="match status" value="1"/>
</dbReference>
<keyword evidence="2" id="KW-1185">Reference proteome</keyword>
<dbReference type="Gene3D" id="3.40.50.1000">
    <property type="entry name" value="HAD superfamily/HAD-like"/>
    <property type="match status" value="1"/>
</dbReference>
<evidence type="ECO:0008006" key="3">
    <source>
        <dbReference type="Google" id="ProtNLM"/>
    </source>
</evidence>
<evidence type="ECO:0000313" key="1">
    <source>
        <dbReference type="EMBL" id="BBO92923.1"/>
    </source>
</evidence>
<dbReference type="AlphaFoldDB" id="A0A5K8AJN5"/>
<dbReference type="GO" id="GO:0005829">
    <property type="term" value="C:cytosol"/>
    <property type="evidence" value="ECO:0007669"/>
    <property type="project" value="TreeGrafter"/>
</dbReference>
<dbReference type="EMBL" id="AP021879">
    <property type="protein sequence ID" value="BBO92923.1"/>
    <property type="molecule type" value="Genomic_DNA"/>
</dbReference>
<evidence type="ECO:0000313" key="2">
    <source>
        <dbReference type="Proteomes" id="UP000422108"/>
    </source>
</evidence>
<dbReference type="InterPro" id="IPR036412">
    <property type="entry name" value="HAD-like_sf"/>
</dbReference>
<organism evidence="1 2">
    <name type="scientific">Desulfosarcina ovata subsp. ovata</name>
    <dbReference type="NCBI Taxonomy" id="2752305"/>
    <lineage>
        <taxon>Bacteria</taxon>
        <taxon>Pseudomonadati</taxon>
        <taxon>Thermodesulfobacteriota</taxon>
        <taxon>Desulfobacteria</taxon>
        <taxon>Desulfobacterales</taxon>
        <taxon>Desulfosarcinaceae</taxon>
        <taxon>Desulfosarcina</taxon>
    </lineage>
</organism>
<sequence>MLSGIKRDGANFFVVTAKPKVFAEHVVSYLGIGDHFKRIYGSKSEGRRSDKTALICYVLEQERLPSDKTIMVGDRHYDIIGAKANGIHSAAVLWGNSTKGELSACEPDMLVGTPTDLIGELGRLWP</sequence>
<name>A0A5K8AJN5_9BACT</name>
<dbReference type="PANTHER" id="PTHR43434:SF20">
    <property type="entry name" value="5'-NUCLEOTIDASE"/>
    <property type="match status" value="1"/>
</dbReference>
<gene>
    <name evidence="1" type="ORF">DSCOOX_61030</name>
</gene>
<dbReference type="InterPro" id="IPR050155">
    <property type="entry name" value="HAD-like_hydrolase_sf"/>
</dbReference>